<dbReference type="OrthoDB" id="2689033at2759"/>
<protein>
    <submittedName>
        <fullName evidence="1">Uncharacterized protein</fullName>
    </submittedName>
</protein>
<proteinExistence type="predicted"/>
<keyword evidence="2" id="KW-1185">Reference proteome</keyword>
<feature type="non-terminal residue" evidence="1">
    <location>
        <position position="1"/>
    </location>
</feature>
<dbReference type="AlphaFoldDB" id="A0A0C2RWL9"/>
<sequence>LFYTDLLFSSPRLRFSRAQKKALLSWARQLGAKGVPSLKQVEKVQALVRDLVGNPTEQVTAHSGNIFHINDIGAAIAKDFSNPITRLAMHEYPEDTGARMAEVFNAEKMLFSLPPDIRPPAVKVDGKIFFIDEILQLSTGEYFIPTRYFRSQPAPNSVDAGELIAEGRAARFIQVSSS</sequence>
<evidence type="ECO:0000313" key="1">
    <source>
        <dbReference type="EMBL" id="KIL54690.1"/>
    </source>
</evidence>
<organism evidence="1 2">
    <name type="scientific">Amanita muscaria (strain Koide BX008)</name>
    <dbReference type="NCBI Taxonomy" id="946122"/>
    <lineage>
        <taxon>Eukaryota</taxon>
        <taxon>Fungi</taxon>
        <taxon>Dikarya</taxon>
        <taxon>Basidiomycota</taxon>
        <taxon>Agaricomycotina</taxon>
        <taxon>Agaricomycetes</taxon>
        <taxon>Agaricomycetidae</taxon>
        <taxon>Agaricales</taxon>
        <taxon>Pluteineae</taxon>
        <taxon>Amanitaceae</taxon>
        <taxon>Amanita</taxon>
    </lineage>
</organism>
<reference evidence="1 2" key="1">
    <citation type="submission" date="2014-04" db="EMBL/GenBank/DDBJ databases">
        <title>Evolutionary Origins and Diversification of the Mycorrhizal Mutualists.</title>
        <authorList>
            <consortium name="DOE Joint Genome Institute"/>
            <consortium name="Mycorrhizal Genomics Consortium"/>
            <person name="Kohler A."/>
            <person name="Kuo A."/>
            <person name="Nagy L.G."/>
            <person name="Floudas D."/>
            <person name="Copeland A."/>
            <person name="Barry K.W."/>
            <person name="Cichocki N."/>
            <person name="Veneault-Fourrey C."/>
            <person name="LaButti K."/>
            <person name="Lindquist E.A."/>
            <person name="Lipzen A."/>
            <person name="Lundell T."/>
            <person name="Morin E."/>
            <person name="Murat C."/>
            <person name="Riley R."/>
            <person name="Ohm R."/>
            <person name="Sun H."/>
            <person name="Tunlid A."/>
            <person name="Henrissat B."/>
            <person name="Grigoriev I.V."/>
            <person name="Hibbett D.S."/>
            <person name="Martin F."/>
        </authorList>
    </citation>
    <scope>NUCLEOTIDE SEQUENCE [LARGE SCALE GENOMIC DNA]</scope>
    <source>
        <strain evidence="1 2">Koide BX008</strain>
    </source>
</reference>
<dbReference type="STRING" id="946122.A0A0C2RWL9"/>
<accession>A0A0C2RWL9</accession>
<evidence type="ECO:0000313" key="2">
    <source>
        <dbReference type="Proteomes" id="UP000054549"/>
    </source>
</evidence>
<dbReference type="Proteomes" id="UP000054549">
    <property type="component" value="Unassembled WGS sequence"/>
</dbReference>
<dbReference type="EMBL" id="KN818658">
    <property type="protein sequence ID" value="KIL54690.1"/>
    <property type="molecule type" value="Genomic_DNA"/>
</dbReference>
<name>A0A0C2RWL9_AMAMK</name>
<dbReference type="InParanoid" id="A0A0C2RWL9"/>
<dbReference type="HOGENOM" id="CLU_145550_1_0_1"/>
<gene>
    <name evidence="1" type="ORF">M378DRAFT_92077</name>
</gene>